<dbReference type="AlphaFoldDB" id="A0A917KHB4"/>
<gene>
    <name evidence="1" type="ORF">GCM10010885_24260</name>
</gene>
<reference evidence="1" key="1">
    <citation type="journal article" date="2014" name="Int. J. Syst. Evol. Microbiol.">
        <title>Complete genome sequence of Corynebacterium casei LMG S-19264T (=DSM 44701T), isolated from a smear-ripened cheese.</title>
        <authorList>
            <consortium name="US DOE Joint Genome Institute (JGI-PGF)"/>
            <person name="Walter F."/>
            <person name="Albersmeier A."/>
            <person name="Kalinowski J."/>
            <person name="Ruckert C."/>
        </authorList>
    </citation>
    <scope>NUCLEOTIDE SEQUENCE</scope>
    <source>
        <strain evidence="1">JCM 18487</strain>
    </source>
</reference>
<name>A0A917KHB4_9BACL</name>
<evidence type="ECO:0000313" key="1">
    <source>
        <dbReference type="EMBL" id="GGJ14058.1"/>
    </source>
</evidence>
<proteinExistence type="predicted"/>
<reference evidence="1" key="2">
    <citation type="submission" date="2020-09" db="EMBL/GenBank/DDBJ databases">
        <authorList>
            <person name="Sun Q."/>
            <person name="Ohkuma M."/>
        </authorList>
    </citation>
    <scope>NUCLEOTIDE SEQUENCE</scope>
    <source>
        <strain evidence="1">JCM 18487</strain>
    </source>
</reference>
<comment type="caution">
    <text evidence="1">The sequence shown here is derived from an EMBL/GenBank/DDBJ whole genome shotgun (WGS) entry which is preliminary data.</text>
</comment>
<dbReference type="Proteomes" id="UP000637695">
    <property type="component" value="Unassembled WGS sequence"/>
</dbReference>
<keyword evidence="2" id="KW-1185">Reference proteome</keyword>
<sequence length="162" mass="18830">MEGIHVYATPWEMILQHLRHSIRAEQIFCSLTTEMKWLPTLANQPELAAVHKQNYETSYHMNTAAGNLLRLNRGWTWTDEDQTRLVVMTVECLLEAYAHLKQAAAAMSRLIAADPQATRLLQAARHWHKQRKYWLRQATHLLRKTVTPNVWEQGVHLVERAG</sequence>
<evidence type="ECO:0000313" key="2">
    <source>
        <dbReference type="Proteomes" id="UP000637695"/>
    </source>
</evidence>
<organism evidence="1 2">
    <name type="scientific">Alicyclobacillus cellulosilyticus</name>
    <dbReference type="NCBI Taxonomy" id="1003997"/>
    <lineage>
        <taxon>Bacteria</taxon>
        <taxon>Bacillati</taxon>
        <taxon>Bacillota</taxon>
        <taxon>Bacilli</taxon>
        <taxon>Bacillales</taxon>
        <taxon>Alicyclobacillaceae</taxon>
        <taxon>Alicyclobacillus</taxon>
    </lineage>
</organism>
<protein>
    <submittedName>
        <fullName evidence="1">Uncharacterized protein</fullName>
    </submittedName>
</protein>
<dbReference type="EMBL" id="BMOY01000064">
    <property type="protein sequence ID" value="GGJ14058.1"/>
    <property type="molecule type" value="Genomic_DNA"/>
</dbReference>
<dbReference type="RefSeq" id="WP_188883447.1">
    <property type="nucleotide sequence ID" value="NZ_BMOY01000064.1"/>
</dbReference>
<accession>A0A917KHB4</accession>